<evidence type="ECO:0000313" key="4">
    <source>
        <dbReference type="EMBL" id="PRQ44669.1"/>
    </source>
</evidence>
<keyword evidence="1" id="KW-0812">Transmembrane</keyword>
<gene>
    <name evidence="4" type="ORF">RchiOBHm_Chr3g0481781</name>
    <name evidence="2" type="ORF">RchiOBHm_Chr4g0409751</name>
    <name evidence="3" type="ORF">RchiOBHm_Chr4g0442271</name>
</gene>
<name>A0A2P6QV67_ROSCH</name>
<evidence type="ECO:0000313" key="5">
    <source>
        <dbReference type="Proteomes" id="UP000238479"/>
    </source>
</evidence>
<comment type="caution">
    <text evidence="2">The sequence shown here is derived from an EMBL/GenBank/DDBJ whole genome shotgun (WGS) entry which is preliminary data.</text>
</comment>
<keyword evidence="1" id="KW-1133">Transmembrane helix</keyword>
<feature type="transmembrane region" description="Helical" evidence="1">
    <location>
        <begin position="20"/>
        <end position="45"/>
    </location>
</feature>
<organism evidence="2 5">
    <name type="scientific">Rosa chinensis</name>
    <name type="common">China rose</name>
    <dbReference type="NCBI Taxonomy" id="74649"/>
    <lineage>
        <taxon>Eukaryota</taxon>
        <taxon>Viridiplantae</taxon>
        <taxon>Streptophyta</taxon>
        <taxon>Embryophyta</taxon>
        <taxon>Tracheophyta</taxon>
        <taxon>Spermatophyta</taxon>
        <taxon>Magnoliopsida</taxon>
        <taxon>eudicotyledons</taxon>
        <taxon>Gunneridae</taxon>
        <taxon>Pentapetalae</taxon>
        <taxon>rosids</taxon>
        <taxon>fabids</taxon>
        <taxon>Rosales</taxon>
        <taxon>Rosaceae</taxon>
        <taxon>Rosoideae</taxon>
        <taxon>Rosoideae incertae sedis</taxon>
        <taxon>Rosa</taxon>
    </lineage>
</organism>
<keyword evidence="5" id="KW-1185">Reference proteome</keyword>
<dbReference type="Gramene" id="PRQ38073">
    <property type="protein sequence ID" value="PRQ38073"/>
    <property type="gene ID" value="RchiOBHm_Chr4g0409751"/>
</dbReference>
<dbReference type="Gramene" id="PRQ41004">
    <property type="protein sequence ID" value="PRQ41004"/>
    <property type="gene ID" value="RchiOBHm_Chr4g0442271"/>
</dbReference>
<evidence type="ECO:0000256" key="1">
    <source>
        <dbReference type="SAM" id="Phobius"/>
    </source>
</evidence>
<dbReference type="Proteomes" id="UP000238479">
    <property type="component" value="Chromosome 4"/>
</dbReference>
<keyword evidence="1" id="KW-0472">Membrane</keyword>
<dbReference type="EMBL" id="PDCK01000042">
    <property type="protein sequence ID" value="PRQ41004.1"/>
    <property type="molecule type" value="Genomic_DNA"/>
</dbReference>
<accession>A0A2P6QV67</accession>
<evidence type="ECO:0000313" key="3">
    <source>
        <dbReference type="EMBL" id="PRQ41004.1"/>
    </source>
</evidence>
<dbReference type="Proteomes" id="UP000238479">
    <property type="component" value="Chromosome 3"/>
</dbReference>
<dbReference type="EMBL" id="PDCK01000042">
    <property type="protein sequence ID" value="PRQ38073.1"/>
    <property type="molecule type" value="Genomic_DNA"/>
</dbReference>
<proteinExistence type="predicted"/>
<protein>
    <submittedName>
        <fullName evidence="2">Uncharacterized protein</fullName>
    </submittedName>
</protein>
<sequence>MQTDPPPLIPMEHAAASSVPFAFLPFFLSLCSAFYIATIMSLVCIKHRVLEFNLE</sequence>
<dbReference type="EMBL" id="PDCK01000041">
    <property type="protein sequence ID" value="PRQ44669.1"/>
    <property type="molecule type" value="Genomic_DNA"/>
</dbReference>
<reference evidence="2 5" key="1">
    <citation type="journal article" date="2018" name="Nat. Genet.">
        <title>The Rosa genome provides new insights in the design of modern roses.</title>
        <authorList>
            <person name="Bendahmane M."/>
        </authorList>
    </citation>
    <scope>NUCLEOTIDE SEQUENCE [LARGE SCALE GENOMIC DNA]</scope>
    <source>
        <strain evidence="5">cv. Old Blush</strain>
    </source>
</reference>
<evidence type="ECO:0000313" key="2">
    <source>
        <dbReference type="EMBL" id="PRQ38073.1"/>
    </source>
</evidence>
<dbReference type="AlphaFoldDB" id="A0A2P6QV67"/>
<dbReference type="Gramene" id="PRQ44669">
    <property type="protein sequence ID" value="PRQ44669"/>
    <property type="gene ID" value="RchiOBHm_Chr3g0481781"/>
</dbReference>